<comment type="caution">
    <text evidence="2">The sequence shown here is derived from an EMBL/GenBank/DDBJ whole genome shotgun (WGS) entry which is preliminary data.</text>
</comment>
<feature type="compositionally biased region" description="Low complexity" evidence="1">
    <location>
        <begin position="146"/>
        <end position="155"/>
    </location>
</feature>
<protein>
    <submittedName>
        <fullName evidence="2">Uncharacterized protein</fullName>
    </submittedName>
</protein>
<proteinExistence type="predicted"/>
<evidence type="ECO:0000313" key="3">
    <source>
        <dbReference type="Proteomes" id="UP001054837"/>
    </source>
</evidence>
<feature type="region of interest" description="Disordered" evidence="1">
    <location>
        <begin position="27"/>
        <end position="67"/>
    </location>
</feature>
<evidence type="ECO:0000313" key="2">
    <source>
        <dbReference type="EMBL" id="GIY08672.1"/>
    </source>
</evidence>
<gene>
    <name evidence="2" type="ORF">CDAR_405341</name>
</gene>
<dbReference type="EMBL" id="BPLQ01004537">
    <property type="protein sequence ID" value="GIY08672.1"/>
    <property type="molecule type" value="Genomic_DNA"/>
</dbReference>
<organism evidence="2 3">
    <name type="scientific">Caerostris darwini</name>
    <dbReference type="NCBI Taxonomy" id="1538125"/>
    <lineage>
        <taxon>Eukaryota</taxon>
        <taxon>Metazoa</taxon>
        <taxon>Ecdysozoa</taxon>
        <taxon>Arthropoda</taxon>
        <taxon>Chelicerata</taxon>
        <taxon>Arachnida</taxon>
        <taxon>Araneae</taxon>
        <taxon>Araneomorphae</taxon>
        <taxon>Entelegynae</taxon>
        <taxon>Araneoidea</taxon>
        <taxon>Araneidae</taxon>
        <taxon>Caerostris</taxon>
    </lineage>
</organism>
<name>A0AAV4QKA3_9ARAC</name>
<feature type="compositionally biased region" description="Polar residues" evidence="1">
    <location>
        <begin position="52"/>
        <end position="67"/>
    </location>
</feature>
<evidence type="ECO:0000256" key="1">
    <source>
        <dbReference type="SAM" id="MobiDB-lite"/>
    </source>
</evidence>
<sequence>MVRPLVPGNFLVIANVRRSAILMHLSNPGGATLTAGGRGRGSRPRQRKVEETTVTGHPSVDNASSGDSTVFSLDQGWANSGPPEVSIRIEFSTDRILICRRFCTHDIPNGVNAEGRIRGRAVGRKRRRPTNSFTILHGTANARRPSPLQSSQDGLGSSGLGGFPWGHYPRGRGPPQESPRKRKK</sequence>
<dbReference type="AlphaFoldDB" id="A0AAV4QKA3"/>
<accession>A0AAV4QKA3</accession>
<feature type="region of interest" description="Disordered" evidence="1">
    <location>
        <begin position="118"/>
        <end position="184"/>
    </location>
</feature>
<reference evidence="2 3" key="1">
    <citation type="submission" date="2021-06" db="EMBL/GenBank/DDBJ databases">
        <title>Caerostris darwini draft genome.</title>
        <authorList>
            <person name="Kono N."/>
            <person name="Arakawa K."/>
        </authorList>
    </citation>
    <scope>NUCLEOTIDE SEQUENCE [LARGE SCALE GENOMIC DNA]</scope>
</reference>
<dbReference type="Proteomes" id="UP001054837">
    <property type="component" value="Unassembled WGS sequence"/>
</dbReference>
<keyword evidence="3" id="KW-1185">Reference proteome</keyword>
<feature type="compositionally biased region" description="Basic residues" evidence="1">
    <location>
        <begin position="118"/>
        <end position="129"/>
    </location>
</feature>